<organism evidence="3 4">
    <name type="scientific">Nitrospina watsonii</name>
    <dbReference type="NCBI Taxonomy" id="1323948"/>
    <lineage>
        <taxon>Bacteria</taxon>
        <taxon>Pseudomonadati</taxon>
        <taxon>Nitrospinota/Tectimicrobiota group</taxon>
        <taxon>Nitrospinota</taxon>
        <taxon>Nitrospinia</taxon>
        <taxon>Nitrospinales</taxon>
        <taxon>Nitrospinaceae</taxon>
        <taxon>Nitrospina</taxon>
    </lineage>
</organism>
<keyword evidence="3" id="KW-0560">Oxidoreductase</keyword>
<sequence length="333" mass="35522">MKAYRVHEYGESAQFVEDEVARPAVQPGHVLIETKATSLNPVDHKILTADLGINPELPAILHMDVAGVVVEVGAGVDDFQVGDEVYGCAGGLKGQAGNLNGALADFMLADANLIAKKPTTLGFAESAALPLVCITAWEGLFDRAKISQEDTLLVHAGVGGVGHIAIQLAKTRGLRVATTVSTQDKADIAKDLGADDVIFYRDENVPDYVQRLTGGKGFDVIFDTVGGDTLDKSLEAAAARGRVISIVGQSTHDLTNMHVKGLSLHLEFMLLPMITGERRADHGHILSVVARLADSGKLKPLLHEKRFRYAEANAAHALFASNQHTGKIVLENL</sequence>
<feature type="domain" description="Enoyl reductase (ER)" evidence="2">
    <location>
        <begin position="10"/>
        <end position="330"/>
    </location>
</feature>
<dbReference type="InterPro" id="IPR013154">
    <property type="entry name" value="ADH-like_N"/>
</dbReference>
<dbReference type="Proteomes" id="UP001157733">
    <property type="component" value="Chromosome"/>
</dbReference>
<reference evidence="3 4" key="1">
    <citation type="submission" date="2022-09" db="EMBL/GenBank/DDBJ databases">
        <authorList>
            <person name="Kop L."/>
        </authorList>
    </citation>
    <scope>NUCLEOTIDE SEQUENCE [LARGE SCALE GENOMIC DNA]</scope>
    <source>
        <strain evidence="3 4">347</strain>
    </source>
</reference>
<dbReference type="GO" id="GO:0016829">
    <property type="term" value="F:lyase activity"/>
    <property type="evidence" value="ECO:0007669"/>
    <property type="project" value="UniProtKB-KW"/>
</dbReference>
<dbReference type="SUPFAM" id="SSF50129">
    <property type="entry name" value="GroES-like"/>
    <property type="match status" value="1"/>
</dbReference>
<keyword evidence="4" id="KW-1185">Reference proteome</keyword>
<dbReference type="InterPro" id="IPR020843">
    <property type="entry name" value="ER"/>
</dbReference>
<dbReference type="PANTHER" id="PTHR44154">
    <property type="entry name" value="QUINONE OXIDOREDUCTASE"/>
    <property type="match status" value="1"/>
</dbReference>
<dbReference type="Gene3D" id="3.90.180.10">
    <property type="entry name" value="Medium-chain alcohol dehydrogenases, catalytic domain"/>
    <property type="match status" value="1"/>
</dbReference>
<accession>A0ABM9H9Q8</accession>
<dbReference type="EC" id="1.1.1.-" evidence="3"/>
<dbReference type="GO" id="GO:0016491">
    <property type="term" value="F:oxidoreductase activity"/>
    <property type="evidence" value="ECO:0007669"/>
    <property type="project" value="UniProtKB-KW"/>
</dbReference>
<evidence type="ECO:0000313" key="4">
    <source>
        <dbReference type="Proteomes" id="UP001157733"/>
    </source>
</evidence>
<name>A0ABM9H9Q8_9BACT</name>
<gene>
    <name evidence="3" type="ORF">NSPWAT_0008</name>
</gene>
<evidence type="ECO:0000259" key="2">
    <source>
        <dbReference type="SMART" id="SM00829"/>
    </source>
</evidence>
<dbReference type="InterPro" id="IPR036291">
    <property type="entry name" value="NAD(P)-bd_dom_sf"/>
</dbReference>
<dbReference type="Gene3D" id="3.40.50.720">
    <property type="entry name" value="NAD(P)-binding Rossmann-like Domain"/>
    <property type="match status" value="1"/>
</dbReference>
<dbReference type="CDD" id="cd08272">
    <property type="entry name" value="MDR6"/>
    <property type="match status" value="1"/>
</dbReference>
<dbReference type="RefSeq" id="WP_282009854.1">
    <property type="nucleotide sequence ID" value="NZ_OX336137.1"/>
</dbReference>
<dbReference type="PANTHER" id="PTHR44154:SF1">
    <property type="entry name" value="QUINONE OXIDOREDUCTASE"/>
    <property type="match status" value="1"/>
</dbReference>
<dbReference type="EMBL" id="OX336137">
    <property type="protein sequence ID" value="CAI2716868.1"/>
    <property type="molecule type" value="Genomic_DNA"/>
</dbReference>
<dbReference type="Pfam" id="PF00107">
    <property type="entry name" value="ADH_zinc_N"/>
    <property type="match status" value="1"/>
</dbReference>
<proteinExistence type="predicted"/>
<dbReference type="SUPFAM" id="SSF51735">
    <property type="entry name" value="NAD(P)-binding Rossmann-fold domains"/>
    <property type="match status" value="1"/>
</dbReference>
<dbReference type="SMART" id="SM00829">
    <property type="entry name" value="PKS_ER"/>
    <property type="match status" value="1"/>
</dbReference>
<evidence type="ECO:0000313" key="3">
    <source>
        <dbReference type="EMBL" id="CAI2716868.1"/>
    </source>
</evidence>
<dbReference type="InterPro" id="IPR013149">
    <property type="entry name" value="ADH-like_C"/>
</dbReference>
<protein>
    <submittedName>
        <fullName evidence="3">Bifunctional protein: zinc-containing alcohol dehydrogenase quinone oxidoreductase (NADPH:quinone reductase) Similar to arginate lyase</fullName>
        <ecNumber evidence="3">1.1.1.-</ecNumber>
    </submittedName>
</protein>
<evidence type="ECO:0000256" key="1">
    <source>
        <dbReference type="ARBA" id="ARBA00022857"/>
    </source>
</evidence>
<dbReference type="InterPro" id="IPR011032">
    <property type="entry name" value="GroES-like_sf"/>
</dbReference>
<keyword evidence="1" id="KW-0521">NADP</keyword>
<keyword evidence="3" id="KW-0456">Lyase</keyword>
<dbReference type="Pfam" id="PF08240">
    <property type="entry name" value="ADH_N"/>
    <property type="match status" value="1"/>
</dbReference>
<dbReference type="InterPro" id="IPR051603">
    <property type="entry name" value="Zinc-ADH_QOR/CCCR"/>
</dbReference>